<dbReference type="RefSeq" id="WP_102767575.1">
    <property type="nucleotide sequence ID" value="NZ_POSP01000003.1"/>
</dbReference>
<dbReference type="PANTHER" id="PTHR37422">
    <property type="entry name" value="TEICHURONIC ACID BIOSYNTHESIS PROTEIN TUAE"/>
    <property type="match status" value="1"/>
</dbReference>
<evidence type="ECO:0000256" key="5">
    <source>
        <dbReference type="SAM" id="Phobius"/>
    </source>
</evidence>
<keyword evidence="4 5" id="KW-0472">Membrane</keyword>
<keyword evidence="3 5" id="KW-1133">Transmembrane helix</keyword>
<proteinExistence type="predicted"/>
<evidence type="ECO:0000313" key="8">
    <source>
        <dbReference type="Proteomes" id="UP000235916"/>
    </source>
</evidence>
<evidence type="ECO:0000256" key="3">
    <source>
        <dbReference type="ARBA" id="ARBA00022989"/>
    </source>
</evidence>
<dbReference type="Pfam" id="PF04932">
    <property type="entry name" value="Wzy_C"/>
    <property type="match status" value="1"/>
</dbReference>
<feature type="transmembrane region" description="Helical" evidence="5">
    <location>
        <begin position="243"/>
        <end position="275"/>
    </location>
</feature>
<evidence type="ECO:0000313" key="7">
    <source>
        <dbReference type="EMBL" id="PND37656.1"/>
    </source>
</evidence>
<dbReference type="AlphaFoldDB" id="A0A2N8KW26"/>
<feature type="transmembrane region" description="Helical" evidence="5">
    <location>
        <begin position="419"/>
        <end position="440"/>
    </location>
</feature>
<keyword evidence="2 5" id="KW-0812">Transmembrane</keyword>
<organism evidence="7 8">
    <name type="scientific">Kinneretia aquatilis</name>
    <dbReference type="NCBI Taxonomy" id="2070761"/>
    <lineage>
        <taxon>Bacteria</taxon>
        <taxon>Pseudomonadati</taxon>
        <taxon>Pseudomonadota</taxon>
        <taxon>Betaproteobacteria</taxon>
        <taxon>Burkholderiales</taxon>
        <taxon>Sphaerotilaceae</taxon>
        <taxon>Roseateles</taxon>
    </lineage>
</organism>
<dbReference type="GO" id="GO:0016020">
    <property type="term" value="C:membrane"/>
    <property type="evidence" value="ECO:0007669"/>
    <property type="project" value="UniProtKB-SubCell"/>
</dbReference>
<dbReference type="InterPro" id="IPR007016">
    <property type="entry name" value="O-antigen_ligase-rel_domated"/>
</dbReference>
<feature type="domain" description="O-antigen ligase-related" evidence="6">
    <location>
        <begin position="247"/>
        <end position="399"/>
    </location>
</feature>
<feature type="transmembrane region" description="Helical" evidence="5">
    <location>
        <begin position="120"/>
        <end position="137"/>
    </location>
</feature>
<sequence length="486" mass="52361">MDIVVFYGIYILMAFTIAIGFVFIVGGTMHFGVKRPDGFLPYLFVPMVLAIAVATLASGRNLGLEGLEGLPPDAADMAAGGSAAKWTQRATSIFLLAASLERIAQFILAKRQLNTPRALMIAYVIFWVCSVALPAALGTRPTVSHEFLYALIIGTGALLTTENGARRTVIWARNALFAFMALGLLFLAVKKNLVLAPYTGGLIPGFNVRYSGLSSGPNAMGPLAVLGLICLWCMPYQRRSVQSAAWLVGAATLILTQSRTSWIAALLCLLTLVYFQYRGRIGAGLAQGRYKLQSQFLLGALAVLVLVFMAVAVSGALGARVEKFLASRTGSDLVTLTGRTEIWAVAIEEWRRSPLFGYGPDIWDPYHRFQIGYSAAFHAHNQFLNVLAASGLIGLLSFLVYLVALVARVLPRLAAFKGMPAALAVLLLVRSISEVPIGLHSFGSESLFHILLLMLVAGAPATVRLRKPVQARAWADTEQQEGMQGA</sequence>
<feature type="transmembrane region" description="Helical" evidence="5">
    <location>
        <begin position="143"/>
        <end position="159"/>
    </location>
</feature>
<keyword evidence="8" id="KW-1185">Reference proteome</keyword>
<name>A0A2N8KW26_9BURK</name>
<protein>
    <recommendedName>
        <fullName evidence="6">O-antigen ligase-related domain-containing protein</fullName>
    </recommendedName>
</protein>
<dbReference type="OrthoDB" id="7056675at2"/>
<gene>
    <name evidence="7" type="ORF">C1O66_09060</name>
</gene>
<evidence type="ECO:0000259" key="6">
    <source>
        <dbReference type="Pfam" id="PF04932"/>
    </source>
</evidence>
<comment type="subcellular location">
    <subcellularLocation>
        <location evidence="1">Membrane</location>
        <topology evidence="1">Multi-pass membrane protein</topology>
    </subcellularLocation>
</comment>
<comment type="caution">
    <text evidence="7">The sequence shown here is derived from an EMBL/GenBank/DDBJ whole genome shotgun (WGS) entry which is preliminary data.</text>
</comment>
<feature type="transmembrane region" description="Helical" evidence="5">
    <location>
        <begin position="446"/>
        <end position="463"/>
    </location>
</feature>
<dbReference type="InterPro" id="IPR051533">
    <property type="entry name" value="WaaL-like"/>
</dbReference>
<feature type="transmembrane region" description="Helical" evidence="5">
    <location>
        <begin position="296"/>
        <end position="317"/>
    </location>
</feature>
<feature type="transmembrane region" description="Helical" evidence="5">
    <location>
        <begin position="171"/>
        <end position="189"/>
    </location>
</feature>
<feature type="transmembrane region" description="Helical" evidence="5">
    <location>
        <begin position="39"/>
        <end position="57"/>
    </location>
</feature>
<dbReference type="EMBL" id="POSP01000003">
    <property type="protein sequence ID" value="PND37656.1"/>
    <property type="molecule type" value="Genomic_DNA"/>
</dbReference>
<feature type="transmembrane region" description="Helical" evidence="5">
    <location>
        <begin position="6"/>
        <end position="27"/>
    </location>
</feature>
<evidence type="ECO:0000256" key="2">
    <source>
        <dbReference type="ARBA" id="ARBA00022692"/>
    </source>
</evidence>
<dbReference type="Proteomes" id="UP000235916">
    <property type="component" value="Unassembled WGS sequence"/>
</dbReference>
<reference evidence="7 8" key="1">
    <citation type="submission" date="2018-01" db="EMBL/GenBank/DDBJ databases">
        <title>Draft genome sequence of Paucibacter aquatile CR182 isolated from freshwater of the Nakdong River.</title>
        <authorList>
            <person name="Choi A."/>
            <person name="Chung E.J."/>
        </authorList>
    </citation>
    <scope>NUCLEOTIDE SEQUENCE [LARGE SCALE GENOMIC DNA]</scope>
    <source>
        <strain evidence="7 8">CR182</strain>
    </source>
</reference>
<accession>A0A2N8KW26</accession>
<evidence type="ECO:0000256" key="4">
    <source>
        <dbReference type="ARBA" id="ARBA00023136"/>
    </source>
</evidence>
<dbReference type="PANTHER" id="PTHR37422:SF13">
    <property type="entry name" value="LIPOPOLYSACCHARIDE BIOSYNTHESIS PROTEIN PA4999-RELATED"/>
    <property type="match status" value="1"/>
</dbReference>
<evidence type="ECO:0000256" key="1">
    <source>
        <dbReference type="ARBA" id="ARBA00004141"/>
    </source>
</evidence>
<feature type="transmembrane region" description="Helical" evidence="5">
    <location>
        <begin position="383"/>
        <end position="407"/>
    </location>
</feature>